<dbReference type="SMART" id="SM00849">
    <property type="entry name" value="Lactamase_B"/>
    <property type="match status" value="1"/>
</dbReference>
<dbReference type="InterPro" id="IPR001279">
    <property type="entry name" value="Metallo-B-lactamas"/>
</dbReference>
<sequence length="305" mass="33154">MSGVQLGRACVTRVLELKFDLNTSFFSQTPQSGWLDNSDLLVPDFFDPAADQWHIAIQSWVIEVDGLIVVVDTGVGNDRPRPHMPPLDHLNTGFLAACEAAGIDRNEVDVVVNTHIHSDHVGWNTMRDNDSWVPTFPNARYVAPAADYAYFAPDGPAATQTPRTDEEAATQRGNLLVFADSVAPIEEAGQLVRWSDDFQISPSLRLRPAPGHTPGSSVLWLDAGQPAVFVGDLTHSPVQLRRPADPCAFDVNAGAATATRRRIFTEAVEAHAAVIPAHYPGHGGATIRAVAGQFDVDHWLDFEPL</sequence>
<evidence type="ECO:0000313" key="6">
    <source>
        <dbReference type="EMBL" id="BBX48205.1"/>
    </source>
</evidence>
<dbReference type="AlphaFoldDB" id="A0A7I7L1J0"/>
<proteinExistence type="inferred from homology"/>
<keyword evidence="7" id="KW-1185">Reference proteome</keyword>
<dbReference type="KEGG" id="mcoo:MCOO_42200"/>
<dbReference type="CDD" id="cd16277">
    <property type="entry name" value="metallo-hydrolase-like_MBL-fold"/>
    <property type="match status" value="1"/>
</dbReference>
<dbReference type="GO" id="GO:0016787">
    <property type="term" value="F:hydrolase activity"/>
    <property type="evidence" value="ECO:0007669"/>
    <property type="project" value="UniProtKB-KW"/>
</dbReference>
<dbReference type="InterPro" id="IPR051013">
    <property type="entry name" value="MBL_superfamily_lactonases"/>
</dbReference>
<dbReference type="SUPFAM" id="SSF56281">
    <property type="entry name" value="Metallo-hydrolase/oxidoreductase"/>
    <property type="match status" value="1"/>
</dbReference>
<evidence type="ECO:0000259" key="5">
    <source>
        <dbReference type="SMART" id="SM00849"/>
    </source>
</evidence>
<evidence type="ECO:0000313" key="7">
    <source>
        <dbReference type="Proteomes" id="UP000465866"/>
    </source>
</evidence>
<feature type="domain" description="Metallo-beta-lactamase" evidence="5">
    <location>
        <begin position="56"/>
        <end position="278"/>
    </location>
</feature>
<dbReference type="Proteomes" id="UP000465866">
    <property type="component" value="Chromosome"/>
</dbReference>
<evidence type="ECO:0000256" key="2">
    <source>
        <dbReference type="ARBA" id="ARBA00022723"/>
    </source>
</evidence>
<evidence type="ECO:0000256" key="4">
    <source>
        <dbReference type="ARBA" id="ARBA00022833"/>
    </source>
</evidence>
<dbReference type="Gene3D" id="3.60.15.10">
    <property type="entry name" value="Ribonuclease Z/Hydroxyacylglutathione hydrolase-like"/>
    <property type="match status" value="1"/>
</dbReference>
<name>A0A7I7L1J0_9MYCO</name>
<dbReference type="InterPro" id="IPR036866">
    <property type="entry name" value="RibonucZ/Hydroxyglut_hydro"/>
</dbReference>
<dbReference type="EMBL" id="AP022569">
    <property type="protein sequence ID" value="BBX48205.1"/>
    <property type="molecule type" value="Genomic_DNA"/>
</dbReference>
<keyword evidence="2" id="KW-0479">Metal-binding</keyword>
<dbReference type="PANTHER" id="PTHR42978:SF6">
    <property type="entry name" value="QUORUM-QUENCHING LACTONASE YTNP-RELATED"/>
    <property type="match status" value="1"/>
</dbReference>
<evidence type="ECO:0000256" key="1">
    <source>
        <dbReference type="ARBA" id="ARBA00007749"/>
    </source>
</evidence>
<dbReference type="PANTHER" id="PTHR42978">
    <property type="entry name" value="QUORUM-QUENCHING LACTONASE YTNP-RELATED-RELATED"/>
    <property type="match status" value="1"/>
</dbReference>
<reference evidence="6 7" key="1">
    <citation type="journal article" date="2019" name="Emerg. Microbes Infect.">
        <title>Comprehensive subspecies identification of 175 nontuberculous mycobacteria species based on 7547 genomic profiles.</title>
        <authorList>
            <person name="Matsumoto Y."/>
            <person name="Kinjo T."/>
            <person name="Motooka D."/>
            <person name="Nabeya D."/>
            <person name="Jung N."/>
            <person name="Uechi K."/>
            <person name="Horii T."/>
            <person name="Iida T."/>
            <person name="Fujita J."/>
            <person name="Nakamura S."/>
        </authorList>
    </citation>
    <scope>NUCLEOTIDE SEQUENCE [LARGE SCALE GENOMIC DNA]</scope>
    <source>
        <strain evidence="6 7">JCM 12404</strain>
    </source>
</reference>
<keyword evidence="3 6" id="KW-0378">Hydrolase</keyword>
<comment type="similarity">
    <text evidence="1">Belongs to the metallo-beta-lactamase superfamily.</text>
</comment>
<gene>
    <name evidence="6" type="ORF">MCOO_42200</name>
</gene>
<dbReference type="GO" id="GO:0046872">
    <property type="term" value="F:metal ion binding"/>
    <property type="evidence" value="ECO:0007669"/>
    <property type="project" value="UniProtKB-KW"/>
</dbReference>
<keyword evidence="4" id="KW-0862">Zinc</keyword>
<protein>
    <submittedName>
        <fullName evidence="6">MBL fold metallo-hydrolase</fullName>
    </submittedName>
</protein>
<organism evidence="6 7">
    <name type="scientific">Mycobacterium cookii</name>
    <dbReference type="NCBI Taxonomy" id="1775"/>
    <lineage>
        <taxon>Bacteria</taxon>
        <taxon>Bacillati</taxon>
        <taxon>Actinomycetota</taxon>
        <taxon>Actinomycetes</taxon>
        <taxon>Mycobacteriales</taxon>
        <taxon>Mycobacteriaceae</taxon>
        <taxon>Mycobacterium</taxon>
    </lineage>
</organism>
<dbReference type="RefSeq" id="WP_163779818.1">
    <property type="nucleotide sequence ID" value="NZ_AP022569.1"/>
</dbReference>
<dbReference type="Pfam" id="PF00753">
    <property type="entry name" value="Lactamase_B"/>
    <property type="match status" value="1"/>
</dbReference>
<accession>A0A7I7L1J0</accession>
<evidence type="ECO:0000256" key="3">
    <source>
        <dbReference type="ARBA" id="ARBA00022801"/>
    </source>
</evidence>